<sequence>MIQPDADAFTFFSSIPASLIVFYISFYPSSRSSSLPPSPLPPILLPQHPFLPFFPSPALPPLPSSPPLPISLPPTTVAFAYTELHIPNLHPRLPICSPPAIAPSAHPHPYPSSPPRLLLSPPLPLLVTQRCAGPQWPSPNPLCQRRRRVWWSQQRA</sequence>
<organism evidence="1 2">
    <name type="scientific">Panicum virgatum</name>
    <name type="common">Blackwell switchgrass</name>
    <dbReference type="NCBI Taxonomy" id="38727"/>
    <lineage>
        <taxon>Eukaryota</taxon>
        <taxon>Viridiplantae</taxon>
        <taxon>Streptophyta</taxon>
        <taxon>Embryophyta</taxon>
        <taxon>Tracheophyta</taxon>
        <taxon>Spermatophyta</taxon>
        <taxon>Magnoliopsida</taxon>
        <taxon>Liliopsida</taxon>
        <taxon>Poales</taxon>
        <taxon>Poaceae</taxon>
        <taxon>PACMAD clade</taxon>
        <taxon>Panicoideae</taxon>
        <taxon>Panicodae</taxon>
        <taxon>Paniceae</taxon>
        <taxon>Panicinae</taxon>
        <taxon>Panicum</taxon>
        <taxon>Panicum sect. Hiantes</taxon>
    </lineage>
</organism>
<keyword evidence="2" id="KW-1185">Reference proteome</keyword>
<name>A0A8T0THK3_PANVG</name>
<dbReference type="AlphaFoldDB" id="A0A8T0THK3"/>
<dbReference type="Proteomes" id="UP000823388">
    <property type="component" value="Chromosome 4N"/>
</dbReference>
<accession>A0A8T0THK3</accession>
<protein>
    <submittedName>
        <fullName evidence="1">Uncharacterized protein</fullName>
    </submittedName>
</protein>
<dbReference type="EMBL" id="CM029044">
    <property type="protein sequence ID" value="KAG2608633.1"/>
    <property type="molecule type" value="Genomic_DNA"/>
</dbReference>
<evidence type="ECO:0000313" key="1">
    <source>
        <dbReference type="EMBL" id="KAG2608633.1"/>
    </source>
</evidence>
<comment type="caution">
    <text evidence="1">The sequence shown here is derived from an EMBL/GenBank/DDBJ whole genome shotgun (WGS) entry which is preliminary data.</text>
</comment>
<reference evidence="1" key="1">
    <citation type="submission" date="2020-05" db="EMBL/GenBank/DDBJ databases">
        <title>WGS assembly of Panicum virgatum.</title>
        <authorList>
            <person name="Lovell J.T."/>
            <person name="Jenkins J."/>
            <person name="Shu S."/>
            <person name="Juenger T.E."/>
            <person name="Schmutz J."/>
        </authorList>
    </citation>
    <scope>NUCLEOTIDE SEQUENCE</scope>
    <source>
        <strain evidence="1">AP13</strain>
    </source>
</reference>
<proteinExistence type="predicted"/>
<gene>
    <name evidence="1" type="ORF">PVAP13_4NG337533</name>
</gene>
<evidence type="ECO:0000313" key="2">
    <source>
        <dbReference type="Proteomes" id="UP000823388"/>
    </source>
</evidence>